<dbReference type="Gramene" id="QL04p013348:mrna">
    <property type="protein sequence ID" value="QL04p013348:mrna"/>
    <property type="gene ID" value="QL04p013348"/>
</dbReference>
<reference evidence="2 3" key="1">
    <citation type="journal article" date="2016" name="G3 (Bethesda)">
        <title>First Draft Assembly and Annotation of the Genome of a California Endemic Oak Quercus lobata Nee (Fagaceae).</title>
        <authorList>
            <person name="Sork V.L."/>
            <person name="Fitz-Gibbon S.T."/>
            <person name="Puiu D."/>
            <person name="Crepeau M."/>
            <person name="Gugger P.F."/>
            <person name="Sherman R."/>
            <person name="Stevens K."/>
            <person name="Langley C.H."/>
            <person name="Pellegrini M."/>
            <person name="Salzberg S.L."/>
        </authorList>
    </citation>
    <scope>NUCLEOTIDE SEQUENCE [LARGE SCALE GENOMIC DNA]</scope>
    <source>
        <strain evidence="2 3">cv. SW786</strain>
    </source>
</reference>
<dbReference type="PANTHER" id="PTHR45778:SF3">
    <property type="entry name" value="PURPLE ACID PHOSPHATASE"/>
    <property type="match status" value="1"/>
</dbReference>
<dbReference type="InParanoid" id="A0A7N2LDX2"/>
<dbReference type="EnsemblPlants" id="QL04p013348:mrna">
    <property type="protein sequence ID" value="QL04p013348:mrna"/>
    <property type="gene ID" value="QL04p013348"/>
</dbReference>
<name>A0A7N2LDX2_QUELO</name>
<reference evidence="2" key="2">
    <citation type="submission" date="2021-01" db="UniProtKB">
        <authorList>
            <consortium name="EnsemblPlants"/>
        </authorList>
    </citation>
    <scope>IDENTIFICATION</scope>
</reference>
<dbReference type="Pfam" id="PF17808">
    <property type="entry name" value="fn3_PAP"/>
    <property type="match status" value="1"/>
</dbReference>
<dbReference type="PANTHER" id="PTHR45778">
    <property type="entry name" value="PURPLE ACID PHOSPHATASE-RELATED"/>
    <property type="match status" value="1"/>
</dbReference>
<sequence length="113" mass="12734">MYMSNDPDYLSCNKHECKNECIVRTCSGTLTFHVINIRTDIEFVLYSGGFKTPCILGRSGPFNFANPKKPDVEQTAMSFLDSHTLKRNGLLSNTHYSTITQAITQAESYEICI</sequence>
<dbReference type="Proteomes" id="UP000594261">
    <property type="component" value="Chromosome 4"/>
</dbReference>
<evidence type="ECO:0000313" key="3">
    <source>
        <dbReference type="Proteomes" id="UP000594261"/>
    </source>
</evidence>
<dbReference type="AlphaFoldDB" id="A0A7N2LDX2"/>
<dbReference type="InterPro" id="IPR040974">
    <property type="entry name" value="Fn3_PAP"/>
</dbReference>
<evidence type="ECO:0000259" key="1">
    <source>
        <dbReference type="Pfam" id="PF17808"/>
    </source>
</evidence>
<evidence type="ECO:0000313" key="2">
    <source>
        <dbReference type="EnsemblPlants" id="QL04p013348:mrna"/>
    </source>
</evidence>
<feature type="domain" description="Purple acid phosphatase Fn3-like" evidence="1">
    <location>
        <begin position="2"/>
        <end position="66"/>
    </location>
</feature>
<accession>A0A7N2LDX2</accession>
<proteinExistence type="predicted"/>
<protein>
    <recommendedName>
        <fullName evidence="1">Purple acid phosphatase Fn3-like domain-containing protein</fullName>
    </recommendedName>
</protein>
<keyword evidence="3" id="KW-1185">Reference proteome</keyword>
<organism evidence="2 3">
    <name type="scientific">Quercus lobata</name>
    <name type="common">Valley oak</name>
    <dbReference type="NCBI Taxonomy" id="97700"/>
    <lineage>
        <taxon>Eukaryota</taxon>
        <taxon>Viridiplantae</taxon>
        <taxon>Streptophyta</taxon>
        <taxon>Embryophyta</taxon>
        <taxon>Tracheophyta</taxon>
        <taxon>Spermatophyta</taxon>
        <taxon>Magnoliopsida</taxon>
        <taxon>eudicotyledons</taxon>
        <taxon>Gunneridae</taxon>
        <taxon>Pentapetalae</taxon>
        <taxon>rosids</taxon>
        <taxon>fabids</taxon>
        <taxon>Fagales</taxon>
        <taxon>Fagaceae</taxon>
        <taxon>Quercus</taxon>
    </lineage>
</organism>
<dbReference type="EMBL" id="LRBV02000004">
    <property type="status" value="NOT_ANNOTATED_CDS"/>
    <property type="molecule type" value="Genomic_DNA"/>
</dbReference>